<sequence>MKIRLKGNSIRYRLDKTDLELLENTGKVESITHIGTGTLHFCLRGKEITDPIIKLEHDGVHLLVPQPRLTAWYAPDQVGFEFTLPNDDGSKLHVLVEKDFKCLTERDEDDSQAFDNPLAGQNC</sequence>
<organism evidence="1 2">
    <name type="scientific">Chitinophaga hostae</name>
    <dbReference type="NCBI Taxonomy" id="2831022"/>
    <lineage>
        <taxon>Bacteria</taxon>
        <taxon>Pseudomonadati</taxon>
        <taxon>Bacteroidota</taxon>
        <taxon>Chitinophagia</taxon>
        <taxon>Chitinophagales</taxon>
        <taxon>Chitinophagaceae</taxon>
        <taxon>Chitinophaga</taxon>
    </lineage>
</organism>
<evidence type="ECO:0000313" key="1">
    <source>
        <dbReference type="EMBL" id="MBS0026360.1"/>
    </source>
</evidence>
<proteinExistence type="predicted"/>
<protein>
    <recommendedName>
        <fullName evidence="3">PilZ domain-containing protein</fullName>
    </recommendedName>
</protein>
<dbReference type="RefSeq" id="WP_211971473.1">
    <property type="nucleotide sequence ID" value="NZ_CBFHAM010000053.1"/>
</dbReference>
<evidence type="ECO:0008006" key="3">
    <source>
        <dbReference type="Google" id="ProtNLM"/>
    </source>
</evidence>
<evidence type="ECO:0000313" key="2">
    <source>
        <dbReference type="Proteomes" id="UP000676386"/>
    </source>
</evidence>
<accession>A0ABS5ITS5</accession>
<dbReference type="Proteomes" id="UP000676386">
    <property type="component" value="Unassembled WGS sequence"/>
</dbReference>
<reference evidence="1 2" key="1">
    <citation type="submission" date="2021-04" db="EMBL/GenBank/DDBJ databases">
        <title>Chitinophaga sp. nov., isolated from the rhizosphere soil.</title>
        <authorList>
            <person name="He S."/>
        </authorList>
    </citation>
    <scope>NUCLEOTIDE SEQUENCE [LARGE SCALE GENOMIC DNA]</scope>
    <source>
        <strain evidence="1 2">2R12</strain>
    </source>
</reference>
<gene>
    <name evidence="1" type="ORF">KE626_03450</name>
</gene>
<dbReference type="Pfam" id="PF22668">
    <property type="entry name" value="DUF7009"/>
    <property type="match status" value="1"/>
</dbReference>
<name>A0ABS5ITS5_9BACT</name>
<keyword evidence="2" id="KW-1185">Reference proteome</keyword>
<dbReference type="InterPro" id="IPR053825">
    <property type="entry name" value="DUF7009"/>
</dbReference>
<comment type="caution">
    <text evidence="1">The sequence shown here is derived from an EMBL/GenBank/DDBJ whole genome shotgun (WGS) entry which is preliminary data.</text>
</comment>
<dbReference type="EMBL" id="JAGTXB010000001">
    <property type="protein sequence ID" value="MBS0026360.1"/>
    <property type="molecule type" value="Genomic_DNA"/>
</dbReference>